<dbReference type="Proteomes" id="UP000008866">
    <property type="component" value="Unassembled WGS sequence"/>
</dbReference>
<gene>
    <name evidence="2" type="ORF">ARB_01288</name>
</gene>
<dbReference type="HOGENOM" id="CLU_030125_2_0_1"/>
<organism evidence="2 3">
    <name type="scientific">Arthroderma benhamiae (strain ATCC MYA-4681 / CBS 112371)</name>
    <name type="common">Trichophyton mentagrophytes</name>
    <dbReference type="NCBI Taxonomy" id="663331"/>
    <lineage>
        <taxon>Eukaryota</taxon>
        <taxon>Fungi</taxon>
        <taxon>Dikarya</taxon>
        <taxon>Ascomycota</taxon>
        <taxon>Pezizomycotina</taxon>
        <taxon>Eurotiomycetes</taxon>
        <taxon>Eurotiomycetidae</taxon>
        <taxon>Onygenales</taxon>
        <taxon>Arthrodermataceae</taxon>
        <taxon>Trichophyton</taxon>
    </lineage>
</organism>
<comment type="caution">
    <text evidence="2">The sequence shown here is derived from an EMBL/GenBank/DDBJ whole genome shotgun (WGS) entry which is preliminary data.</text>
</comment>
<dbReference type="AlphaFoldDB" id="D4AYL9"/>
<accession>D4AYL9</accession>
<dbReference type="OMA" id="EHIEINP"/>
<feature type="domain" description="PRISE-like Rossmann-fold" evidence="1">
    <location>
        <begin position="137"/>
        <end position="418"/>
    </location>
</feature>
<reference evidence="3" key="1">
    <citation type="journal article" date="2011" name="Genome Biol.">
        <title>Comparative and functional genomics provide insights into the pathogenicity of dermatophytic fungi.</title>
        <authorList>
            <person name="Burmester A."/>
            <person name="Shelest E."/>
            <person name="Gloeckner G."/>
            <person name="Heddergott C."/>
            <person name="Schindler S."/>
            <person name="Staib P."/>
            <person name="Heidel A."/>
            <person name="Felder M."/>
            <person name="Petzold A."/>
            <person name="Szafranski K."/>
            <person name="Feuermann M."/>
            <person name="Pedruzzi I."/>
            <person name="Priebe S."/>
            <person name="Groth M."/>
            <person name="Winkler R."/>
            <person name="Li W."/>
            <person name="Kniemeyer O."/>
            <person name="Schroeckh V."/>
            <person name="Hertweck C."/>
            <person name="Hube B."/>
            <person name="White T.C."/>
            <person name="Platzer M."/>
            <person name="Guthke R."/>
            <person name="Heitman J."/>
            <person name="Woestemeyer J."/>
            <person name="Zipfel P.F."/>
            <person name="Monod M."/>
            <person name="Brakhage A.A."/>
        </authorList>
    </citation>
    <scope>NUCLEOTIDE SEQUENCE [LARGE SCALE GENOMIC DNA]</scope>
    <source>
        <strain evidence="3">ATCC MYA-4681 / CBS 112371</strain>
    </source>
</reference>
<evidence type="ECO:0000313" key="2">
    <source>
        <dbReference type="EMBL" id="EFE31689.1"/>
    </source>
</evidence>
<dbReference type="GeneID" id="9519978"/>
<dbReference type="SUPFAM" id="SSF51735">
    <property type="entry name" value="NAD(P)-binding Rossmann-fold domains"/>
    <property type="match status" value="1"/>
</dbReference>
<evidence type="ECO:0000313" key="3">
    <source>
        <dbReference type="Proteomes" id="UP000008866"/>
    </source>
</evidence>
<proteinExistence type="predicted"/>
<feature type="domain" description="PRISE-like Rossmann-fold" evidence="1">
    <location>
        <begin position="9"/>
        <end position="100"/>
    </location>
</feature>
<dbReference type="Gene3D" id="3.40.50.720">
    <property type="entry name" value="NAD(P)-binding Rossmann-like Domain"/>
    <property type="match status" value="1"/>
</dbReference>
<sequence>MAASNARHALVLGASGISGWSFINQLLQGYPRAGTWSRITGVTRKPMSREEVSFWPQSHEDPAFRLVSGFDIHNDQEQTLMAKFQKEVTDIHTVTHLYYLGAWCFIASLTGSTLAGIPNVLTSFVDLPVQDPPSNYDDDEPFAASLKSLQKTVTVIESLAPNLEFIHLQYGTFIYGVCFTEEFYHTAPLSESLPPLRKPLLDRLHYPVWTKWMHEYSRDKPWKWCETRPDEVIVYPIAMFLSLYRFINGKSAACPFPGSFGTWKALASDAGADMIAKASIHLSLHPSPGIKGEGFNVASSETPWSWEMKWPPLCEWFGLIGEPPVDNEKSKTSSPGPDRYIQSHEAEYKRMIQEYGLKAWNVASPSMDGSENWGLTKLNFDRHLDLQKLRSTGFMGDESPRDTWINVLELMRAARFIP</sequence>
<dbReference type="EMBL" id="ABSU01000019">
    <property type="protein sequence ID" value="EFE31689.1"/>
    <property type="molecule type" value="Genomic_DNA"/>
</dbReference>
<dbReference type="InterPro" id="IPR036291">
    <property type="entry name" value="NAD(P)-bd_dom_sf"/>
</dbReference>
<dbReference type="KEGG" id="abe:ARB_01288"/>
<dbReference type="InterPro" id="IPR055222">
    <property type="entry name" value="PRISE-like_Rossmann-fold"/>
</dbReference>
<keyword evidence="3" id="KW-1185">Reference proteome</keyword>
<dbReference type="RefSeq" id="XP_003012329.1">
    <property type="nucleotide sequence ID" value="XM_003012283.1"/>
</dbReference>
<dbReference type="PANTHER" id="PTHR32487">
    <property type="entry name" value="3-OXO-DELTA(4,5)-STEROID 5-BETA-REDUCTASE"/>
    <property type="match status" value="1"/>
</dbReference>
<dbReference type="Pfam" id="PF22917">
    <property type="entry name" value="PRISE"/>
    <property type="match status" value="2"/>
</dbReference>
<evidence type="ECO:0000259" key="1">
    <source>
        <dbReference type="Pfam" id="PF22917"/>
    </source>
</evidence>
<protein>
    <recommendedName>
        <fullName evidence="1">PRISE-like Rossmann-fold domain-containing protein</fullName>
    </recommendedName>
</protein>
<name>D4AYL9_ARTBC</name>
<dbReference type="eggNOG" id="ENOG502SJY5">
    <property type="taxonomic scope" value="Eukaryota"/>
</dbReference>
<dbReference type="PANTHER" id="PTHR32487:SF8">
    <property type="entry name" value="NAD-DEPENDENT EPIMERASE_DEHYDRATASE DOMAIN-CONTAINING PROTEIN"/>
    <property type="match status" value="1"/>
</dbReference>